<evidence type="ECO:0000256" key="4">
    <source>
        <dbReference type="ARBA" id="ARBA00022942"/>
    </source>
</evidence>
<dbReference type="GO" id="GO:0005737">
    <property type="term" value="C:cytoplasm"/>
    <property type="evidence" value="ECO:0007669"/>
    <property type="project" value="UniProtKB-SubCell"/>
</dbReference>
<reference evidence="8" key="1">
    <citation type="journal article" date="2015" name="BMC Genomics">
        <title>Draft genome of a commonly misdiagnosed multidrug resistant pathogen Candida auris.</title>
        <authorList>
            <person name="Chatterjee S."/>
            <person name="Alampalli S.V."/>
            <person name="Nageshan R.K."/>
            <person name="Chettiar S.T."/>
            <person name="Joshi S."/>
            <person name="Tatu U.S."/>
        </authorList>
    </citation>
    <scope>NUCLEOTIDE SEQUENCE [LARGE SCALE GENOMIC DNA]</scope>
    <source>
        <strain evidence="8">6684</strain>
    </source>
</reference>
<dbReference type="VEuPathDB" id="FungiDB:CJJ09_004779"/>
<dbReference type="VEuPathDB" id="FungiDB:QG37_06863"/>
<feature type="domain" description="Proteasome adapter and scaffold protein ECM29 HEAT-repeat" evidence="6">
    <location>
        <begin position="1357"/>
        <end position="1517"/>
    </location>
</feature>
<evidence type="ECO:0000256" key="3">
    <source>
        <dbReference type="ARBA" id="ARBA00022737"/>
    </source>
</evidence>
<accession>A0A0L0NRV2</accession>
<dbReference type="GO" id="GO:0005634">
    <property type="term" value="C:nucleus"/>
    <property type="evidence" value="ECO:0007669"/>
    <property type="project" value="TreeGrafter"/>
</dbReference>
<dbReference type="InterPro" id="IPR055443">
    <property type="entry name" value="HEAT_ECM29"/>
</dbReference>
<feature type="domain" description="Proteasome component Ecm29 N-terminal" evidence="5">
    <location>
        <begin position="76"/>
        <end position="576"/>
    </location>
</feature>
<evidence type="ECO:0000256" key="2">
    <source>
        <dbReference type="ARBA" id="ARBA00022490"/>
    </source>
</evidence>
<dbReference type="SUPFAM" id="SSF48371">
    <property type="entry name" value="ARM repeat"/>
    <property type="match status" value="3"/>
</dbReference>
<dbReference type="InterPro" id="IPR024372">
    <property type="entry name" value="Ecm29_N"/>
</dbReference>
<dbReference type="Pfam" id="PF13001">
    <property type="entry name" value="ECM29_N"/>
    <property type="match status" value="1"/>
</dbReference>
<dbReference type="GO" id="GO:0060090">
    <property type="term" value="F:molecular adaptor activity"/>
    <property type="evidence" value="ECO:0007669"/>
    <property type="project" value="InterPro"/>
</dbReference>
<dbReference type="Pfam" id="PF23731">
    <property type="entry name" value="ARM_ECM29_C"/>
    <property type="match status" value="1"/>
</dbReference>
<dbReference type="Pfam" id="PF24492">
    <property type="entry name" value="HEAT_ECM29"/>
    <property type="match status" value="1"/>
</dbReference>
<dbReference type="EMBL" id="LGST01000050">
    <property type="protein sequence ID" value="KND96749.1"/>
    <property type="molecule type" value="Genomic_DNA"/>
</dbReference>
<gene>
    <name evidence="7" type="ORF">QG37_06863</name>
</gene>
<organism evidence="7 8">
    <name type="scientific">Candidozyma auris</name>
    <name type="common">Yeast</name>
    <name type="synonym">Candida auris</name>
    <dbReference type="NCBI Taxonomy" id="498019"/>
    <lineage>
        <taxon>Eukaryota</taxon>
        <taxon>Fungi</taxon>
        <taxon>Dikarya</taxon>
        <taxon>Ascomycota</taxon>
        <taxon>Saccharomycotina</taxon>
        <taxon>Pichiomycetes</taxon>
        <taxon>Metschnikowiaceae</taxon>
        <taxon>Candidozyma</taxon>
    </lineage>
</organism>
<sequence length="1902" mass="213163">MLKNSLVISQLFSLDFSSGCEKFFDDSGTPPYRDAAATECARDLPYIGGYNLQHLQAPNPPPFLQFCMADQELDLVAKVDLRLALADSEDQLQKALASYLPPLLLKLASSHGAVRQAVFKIIQNVFPRITAARTMRLPVDALLLQIQAPNVPNGADSGQVRLYSLLFLQKGIERLTPEERFLLIPKLLQGYHTYPPAVTSRVFAALLKCLDGYKAPARDSDEYEKCREQLGFDVRPEDERALVKTASKFFLLLPNANAPIQTPGMSVQDLAHFTKDAGVTYKSLGEIQEAKLRIMELLSAGFTESLLVLPLLIASADGSSSINNKAALWFKKLPLDLEDKYLIDSMTELFLGKSEPLTPPVSPTLQEKILALLCKSKCAMRDPRTRQISEHALNSEYSRLRQTAVAYIRTVTKSSSGASQEGAGLTQDDFNLSILSKLKDSIMKDGWPEMDTSQVLNYRQAVNLRMLQYEALGDILRYAPQLWEADLTYIKFLFDSLEEESIELRPVVQDVLSALEPHLSRLSSECKSELKKVLRKYLEFSNSSSNLSACCYVAMKYSNSAFAFLDAEARYLCFLGSAKSNNPETVEEANKGLQPYYFNLLKQSNNLDFRSSREFLGTDSSVRFPAFTDLVNVLQAGLSQADEESTLFQSLGVAVRFILRAFVMEVTEDHSTVIVVDEDWGARVDKALEVDETVQSLVIGGLAQEKNLQGVQSFLSICFDSLYNLHFGGSQYVSDTGFSTVLAQVISFAPSSAVSQLKSYLPKLLLLLDEKVLALTSAREVCKILGMIAANRAVLDNEVLELLSRLVDMPDTGNNASRITGRLLAQAYIISRLALVQRNDLLSSQTFKSYIQQLREGIKDSRSYDAVLESLSQLAIFGVLGPQLELYDDIKKDVRSFKEVIIPRAKKCHELSVLALLKLELSLAETYDSMQNDELTETEQIIYDTHTSRQLDYTLASGEAFAIVAGGWKSRILQQELDIQGVQVAHVPQSTGRLPVILKNVLEACANTKPSLRRAGCLWLLSLVQYLSGEKEIAENASRIHVAFMRFLADRDELVQELASRGLSIIYELGDADLKETLVKGLFRSFTDSETSTNPTAGTVDLETQLFDPNVLKTHDGSVSTYRDVLNLAQDVGDPGLVYKFMSLAKSNALWSSRRGMAFGLGSIMAKSSLDDMLSKNKNLSTRLIPKLYRYRFDPNVAVAKSMGDIWTALIKDTQKTIREYFDVILNEVLKGMGSKEWRVRQASTAALGNLLQTLPLELYEQRLEEIWNMSFRAMDDIKESVRKEGTQLCRLLAKTLSRLADVSTGNATVAKATEVLNYLIPFFLSSKGLHSDAKDVREFALETIVDLCKVGGKAVKPHVPELLETFIQLMSTLEPEIVNYLVLNAEKYNLRTSDVDAKRIQSLGHSPMIDAIERLLALADEYLMPHLIVALQRSVKSSVGLPSKVCGSRVIVNLVSKKYAIVKPFGDKLLATCIQQLNDRNEAVASSYAAAAGYVSKIASMDAVLKYSETISRMYLEAEDEAKRRLAGIASESVSKYSGLDRFEAVASAFLPLVFVAKHDESEEVREIFEREWIESSSGNSAAKIYFDEIIKISETYGKLTNHYIRQVIARSLADFCQSIDIDSEKQLKALFDILLDFCKGKSWNGKELVFDALVTFTCNKSAFVRKNDELLNAIYHIVQVESKRRNKIYQVKAIQSVGKFVHEYPENDELVQNYIEVLRLVLSEDYIEDLDLTEFTSISNFNKNQEKIIYEEFHLNLLKNIFQAVSPKIVHKDLLQLAFEELVKFKNSDHEKSWRTCTGFNENFKLLLEGLEKESTSLSVSELNMIAEAFTILFEFDEKGMLEKNIIMLSRNSKVLHNVFKENGDTNRVRFIVDNLTKLKRESISTITSNELQSAIDHFQ</sequence>
<dbReference type="InterPro" id="IPR011989">
    <property type="entry name" value="ARM-like"/>
</dbReference>
<comment type="subcellular location">
    <subcellularLocation>
        <location evidence="1">Cytoplasm</location>
    </subcellularLocation>
</comment>
<dbReference type="Gene3D" id="1.25.10.10">
    <property type="entry name" value="Leucine-rich Repeat Variant"/>
    <property type="match status" value="2"/>
</dbReference>
<dbReference type="PANTHER" id="PTHR23346">
    <property type="entry name" value="TRANSLATIONAL ACTIVATOR GCN1-RELATED"/>
    <property type="match status" value="1"/>
</dbReference>
<evidence type="ECO:0000256" key="1">
    <source>
        <dbReference type="ARBA" id="ARBA00004496"/>
    </source>
</evidence>
<dbReference type="InterPro" id="IPR016024">
    <property type="entry name" value="ARM-type_fold"/>
</dbReference>
<dbReference type="VEuPathDB" id="FungiDB:B9J08_004768"/>
<dbReference type="VEuPathDB" id="FungiDB:CJJ07_002747"/>
<dbReference type="PANTHER" id="PTHR23346:SF19">
    <property type="entry name" value="PROTEASOME ADAPTER AND SCAFFOLD PROTEIN ECM29"/>
    <property type="match status" value="1"/>
</dbReference>
<proteinExistence type="predicted"/>
<comment type="caution">
    <text evidence="7">The sequence shown here is derived from an EMBL/GenBank/DDBJ whole genome shotgun (WGS) entry which is preliminary data.</text>
</comment>
<dbReference type="VEuPathDB" id="FungiDB:CJI96_0004385"/>
<name>A0A0L0NRV2_CANAR</name>
<dbReference type="GO" id="GO:0000502">
    <property type="term" value="C:proteasome complex"/>
    <property type="evidence" value="ECO:0007669"/>
    <property type="project" value="UniProtKB-KW"/>
</dbReference>
<keyword evidence="4" id="KW-0647">Proteasome</keyword>
<keyword evidence="2" id="KW-0963">Cytoplasm</keyword>
<evidence type="ECO:0000313" key="7">
    <source>
        <dbReference type="EMBL" id="KND96749.1"/>
    </source>
</evidence>
<evidence type="ECO:0000313" key="8">
    <source>
        <dbReference type="Proteomes" id="UP000037122"/>
    </source>
</evidence>
<evidence type="ECO:0000259" key="5">
    <source>
        <dbReference type="Pfam" id="PF13001"/>
    </source>
</evidence>
<dbReference type="VEuPathDB" id="FungiDB:CJI97_004684"/>
<dbReference type="GO" id="GO:0036503">
    <property type="term" value="P:ERAD pathway"/>
    <property type="evidence" value="ECO:0007669"/>
    <property type="project" value="TreeGrafter"/>
</dbReference>
<evidence type="ECO:0000259" key="6">
    <source>
        <dbReference type="Pfam" id="PF24492"/>
    </source>
</evidence>
<dbReference type="GO" id="GO:0043248">
    <property type="term" value="P:proteasome assembly"/>
    <property type="evidence" value="ECO:0007669"/>
    <property type="project" value="InterPro"/>
</dbReference>
<protein>
    <submittedName>
        <fullName evidence="7">Uncharacterized protein</fullName>
    </submittedName>
</protein>
<dbReference type="Proteomes" id="UP000037122">
    <property type="component" value="Unassembled WGS sequence"/>
</dbReference>
<dbReference type="InterPro" id="IPR000357">
    <property type="entry name" value="HEAT"/>
</dbReference>
<keyword evidence="3" id="KW-0677">Repeat</keyword>
<dbReference type="Pfam" id="PF02985">
    <property type="entry name" value="HEAT"/>
    <property type="match status" value="1"/>
</dbReference>